<gene>
    <name evidence="3" type="ORF">HPB51_013772</name>
</gene>
<dbReference type="VEuPathDB" id="VectorBase:LOC119173826"/>
<keyword evidence="2" id="KW-0472">Membrane</keyword>
<feature type="compositionally biased region" description="Basic and acidic residues" evidence="1">
    <location>
        <begin position="188"/>
        <end position="205"/>
    </location>
</feature>
<comment type="caution">
    <text evidence="3">The sequence shown here is derived from an EMBL/GenBank/DDBJ whole genome shotgun (WGS) entry which is preliminary data.</text>
</comment>
<proteinExistence type="predicted"/>
<evidence type="ECO:0000256" key="2">
    <source>
        <dbReference type="SAM" id="Phobius"/>
    </source>
</evidence>
<dbReference type="Proteomes" id="UP000821866">
    <property type="component" value="Chromosome 1"/>
</dbReference>
<keyword evidence="4" id="KW-1185">Reference proteome</keyword>
<keyword evidence="2" id="KW-1133">Transmembrane helix</keyword>
<organism evidence="3 4">
    <name type="scientific">Rhipicephalus microplus</name>
    <name type="common">Cattle tick</name>
    <name type="synonym">Boophilus microplus</name>
    <dbReference type="NCBI Taxonomy" id="6941"/>
    <lineage>
        <taxon>Eukaryota</taxon>
        <taxon>Metazoa</taxon>
        <taxon>Ecdysozoa</taxon>
        <taxon>Arthropoda</taxon>
        <taxon>Chelicerata</taxon>
        <taxon>Arachnida</taxon>
        <taxon>Acari</taxon>
        <taxon>Parasitiformes</taxon>
        <taxon>Ixodida</taxon>
        <taxon>Ixodoidea</taxon>
        <taxon>Ixodidae</taxon>
        <taxon>Rhipicephalinae</taxon>
        <taxon>Rhipicephalus</taxon>
        <taxon>Boophilus</taxon>
    </lineage>
</organism>
<reference evidence="3" key="2">
    <citation type="submission" date="2021-09" db="EMBL/GenBank/DDBJ databases">
        <authorList>
            <person name="Jia N."/>
            <person name="Wang J."/>
            <person name="Shi W."/>
            <person name="Du L."/>
            <person name="Sun Y."/>
            <person name="Zhan W."/>
            <person name="Jiang J."/>
            <person name="Wang Q."/>
            <person name="Zhang B."/>
            <person name="Ji P."/>
            <person name="Sakyi L.B."/>
            <person name="Cui X."/>
            <person name="Yuan T."/>
            <person name="Jiang B."/>
            <person name="Yang W."/>
            <person name="Lam T.T.-Y."/>
            <person name="Chang Q."/>
            <person name="Ding S."/>
            <person name="Wang X."/>
            <person name="Zhu J."/>
            <person name="Ruan X."/>
            <person name="Zhao L."/>
            <person name="Wei J."/>
            <person name="Que T."/>
            <person name="Du C."/>
            <person name="Cheng J."/>
            <person name="Dai P."/>
            <person name="Han X."/>
            <person name="Huang E."/>
            <person name="Gao Y."/>
            <person name="Liu J."/>
            <person name="Shao H."/>
            <person name="Ye R."/>
            <person name="Li L."/>
            <person name="Wei W."/>
            <person name="Wang X."/>
            <person name="Wang C."/>
            <person name="Huo Q."/>
            <person name="Li W."/>
            <person name="Guo W."/>
            <person name="Chen H."/>
            <person name="Chen S."/>
            <person name="Zhou L."/>
            <person name="Zhou L."/>
            <person name="Ni X."/>
            <person name="Tian J."/>
            <person name="Zhou Y."/>
            <person name="Sheng Y."/>
            <person name="Liu T."/>
            <person name="Pan Y."/>
            <person name="Xia L."/>
            <person name="Li J."/>
            <person name="Zhao F."/>
            <person name="Cao W."/>
        </authorList>
    </citation>
    <scope>NUCLEOTIDE SEQUENCE</scope>
    <source>
        <strain evidence="3">Rmic-2018</strain>
        <tissue evidence="3">Larvae</tissue>
    </source>
</reference>
<accession>A0A9J6F4U6</accession>
<dbReference type="EMBL" id="JABSTU010000001">
    <property type="protein sequence ID" value="KAH8041112.1"/>
    <property type="molecule type" value="Genomic_DNA"/>
</dbReference>
<feature type="compositionally biased region" description="Polar residues" evidence="1">
    <location>
        <begin position="206"/>
        <end position="220"/>
    </location>
</feature>
<evidence type="ECO:0000256" key="1">
    <source>
        <dbReference type="SAM" id="MobiDB-lite"/>
    </source>
</evidence>
<sequence length="416" mass="45502">MYPNVGLYHPTGNPYYGQQMSAYGYPPDSTASGAGAEPFSYLTPFVPFHRSAGADGQGSAAFASGDGVGVQVDHFSRLDRFAYALTILSVCAVAGLLVGAALIGRHMLILGEWTESNTNAPLGLMDMEFRRSWRTPINDTTTGAESSLTQPIVQKMGFVPSEDDKVGEHILETTNAAMVPDSQDDAGSGERNDDLTPVTHPEKRNSPTAPKNSAKPRSNNYEGISRCGRVEFVFCENSSSNAFYYTASADGGTCVSSKRGHLNICNKSPNGFGSLSDCEQFCVNRHHPQMRCRRPAIFTTCSRIDMKRNWWYHDGLSCRQWEYPSGTCPTAESDAYETFQECYNKCAHRSDRFLQCRQPTSAACDVVHIRHPFFAVSSGDGTFRCLEASPDNLRGHICLTGGNNFQSSEVLSTGVH</sequence>
<feature type="region of interest" description="Disordered" evidence="1">
    <location>
        <begin position="173"/>
        <end position="220"/>
    </location>
</feature>
<feature type="transmembrane region" description="Helical" evidence="2">
    <location>
        <begin position="81"/>
        <end position="103"/>
    </location>
</feature>
<reference evidence="3" key="1">
    <citation type="journal article" date="2020" name="Cell">
        <title>Large-Scale Comparative Analyses of Tick Genomes Elucidate Their Genetic Diversity and Vector Capacities.</title>
        <authorList>
            <consortium name="Tick Genome and Microbiome Consortium (TIGMIC)"/>
            <person name="Jia N."/>
            <person name="Wang J."/>
            <person name="Shi W."/>
            <person name="Du L."/>
            <person name="Sun Y."/>
            <person name="Zhan W."/>
            <person name="Jiang J.F."/>
            <person name="Wang Q."/>
            <person name="Zhang B."/>
            <person name="Ji P."/>
            <person name="Bell-Sakyi L."/>
            <person name="Cui X.M."/>
            <person name="Yuan T.T."/>
            <person name="Jiang B.G."/>
            <person name="Yang W.F."/>
            <person name="Lam T.T."/>
            <person name="Chang Q.C."/>
            <person name="Ding S.J."/>
            <person name="Wang X.J."/>
            <person name="Zhu J.G."/>
            <person name="Ruan X.D."/>
            <person name="Zhao L."/>
            <person name="Wei J.T."/>
            <person name="Ye R.Z."/>
            <person name="Que T.C."/>
            <person name="Du C.H."/>
            <person name="Zhou Y.H."/>
            <person name="Cheng J.X."/>
            <person name="Dai P.F."/>
            <person name="Guo W.B."/>
            <person name="Han X.H."/>
            <person name="Huang E.J."/>
            <person name="Li L.F."/>
            <person name="Wei W."/>
            <person name="Gao Y.C."/>
            <person name="Liu J.Z."/>
            <person name="Shao H.Z."/>
            <person name="Wang X."/>
            <person name="Wang C.C."/>
            <person name="Yang T.C."/>
            <person name="Huo Q.B."/>
            <person name="Li W."/>
            <person name="Chen H.Y."/>
            <person name="Chen S.E."/>
            <person name="Zhou L.G."/>
            <person name="Ni X.B."/>
            <person name="Tian J.H."/>
            <person name="Sheng Y."/>
            <person name="Liu T."/>
            <person name="Pan Y.S."/>
            <person name="Xia L.Y."/>
            <person name="Li J."/>
            <person name="Zhao F."/>
            <person name="Cao W.C."/>
        </authorList>
    </citation>
    <scope>NUCLEOTIDE SEQUENCE</scope>
    <source>
        <strain evidence="3">Rmic-2018</strain>
    </source>
</reference>
<dbReference type="AlphaFoldDB" id="A0A9J6F4U6"/>
<protein>
    <submittedName>
        <fullName evidence="3">Uncharacterized protein</fullName>
    </submittedName>
</protein>
<evidence type="ECO:0000313" key="4">
    <source>
        <dbReference type="Proteomes" id="UP000821866"/>
    </source>
</evidence>
<keyword evidence="2" id="KW-0812">Transmembrane</keyword>
<name>A0A9J6F4U6_RHIMP</name>
<evidence type="ECO:0000313" key="3">
    <source>
        <dbReference type="EMBL" id="KAH8041112.1"/>
    </source>
</evidence>